<feature type="active site" description="Proton acceptor" evidence="5">
    <location>
        <position position="596"/>
    </location>
</feature>
<dbReference type="InterPro" id="IPR000172">
    <property type="entry name" value="GMC_OxRdtase_N"/>
</dbReference>
<dbReference type="Gene3D" id="3.50.50.60">
    <property type="entry name" value="FAD/NAD(P)-binding domain"/>
    <property type="match status" value="1"/>
</dbReference>
<evidence type="ECO:0000256" key="1">
    <source>
        <dbReference type="ARBA" id="ARBA00001974"/>
    </source>
</evidence>
<feature type="active site" description="Proton donor" evidence="5">
    <location>
        <position position="552"/>
    </location>
</feature>
<evidence type="ECO:0000313" key="10">
    <source>
        <dbReference type="Proteomes" id="UP000565441"/>
    </source>
</evidence>
<dbReference type="OrthoDB" id="269227at2759"/>
<proteinExistence type="inferred from homology"/>
<dbReference type="GO" id="GO:0050660">
    <property type="term" value="F:flavin adenine dinucleotide binding"/>
    <property type="evidence" value="ECO:0007669"/>
    <property type="project" value="InterPro"/>
</dbReference>
<dbReference type="EMBL" id="JAACJP010000010">
    <property type="protein sequence ID" value="KAF5381665.1"/>
    <property type="molecule type" value="Genomic_DNA"/>
</dbReference>
<accession>A0A8H5M574</accession>
<comment type="caution">
    <text evidence="9">The sequence shown here is derived from an EMBL/GenBank/DDBJ whole genome shotgun (WGS) entry which is preliminary data.</text>
</comment>
<dbReference type="SUPFAM" id="SSF51905">
    <property type="entry name" value="FAD/NAD(P)-binding domain"/>
    <property type="match status" value="1"/>
</dbReference>
<keyword evidence="3" id="KW-0285">Flavoprotein</keyword>
<dbReference type="InterPro" id="IPR012132">
    <property type="entry name" value="GMC_OxRdtase"/>
</dbReference>
<dbReference type="AlphaFoldDB" id="A0A8H5M574"/>
<feature type="signal peptide" evidence="7">
    <location>
        <begin position="1"/>
        <end position="21"/>
    </location>
</feature>
<feature type="binding site" evidence="6">
    <location>
        <position position="119"/>
    </location>
    <ligand>
        <name>FAD</name>
        <dbReference type="ChEBI" id="CHEBI:57692"/>
    </ligand>
</feature>
<evidence type="ECO:0000259" key="8">
    <source>
        <dbReference type="PROSITE" id="PS00624"/>
    </source>
</evidence>
<feature type="binding site" evidence="6">
    <location>
        <begin position="597"/>
        <end position="598"/>
    </location>
    <ligand>
        <name>FAD</name>
        <dbReference type="ChEBI" id="CHEBI:57692"/>
    </ligand>
</feature>
<dbReference type="PIRSF" id="PIRSF000137">
    <property type="entry name" value="Alcohol_oxidase"/>
    <property type="match status" value="1"/>
</dbReference>
<dbReference type="Proteomes" id="UP000565441">
    <property type="component" value="Unassembled WGS sequence"/>
</dbReference>
<dbReference type="InterPro" id="IPR007867">
    <property type="entry name" value="GMC_OxRtase_C"/>
</dbReference>
<dbReference type="InterPro" id="IPR036188">
    <property type="entry name" value="FAD/NAD-bd_sf"/>
</dbReference>
<reference evidence="9 10" key="1">
    <citation type="journal article" date="2020" name="ISME J.">
        <title>Uncovering the hidden diversity of litter-decomposition mechanisms in mushroom-forming fungi.</title>
        <authorList>
            <person name="Floudas D."/>
            <person name="Bentzer J."/>
            <person name="Ahren D."/>
            <person name="Johansson T."/>
            <person name="Persson P."/>
            <person name="Tunlid A."/>
        </authorList>
    </citation>
    <scope>NUCLEOTIDE SEQUENCE [LARGE SCALE GENOMIC DNA]</scope>
    <source>
        <strain evidence="9 10">CBS 661.87</strain>
    </source>
</reference>
<protein>
    <recommendedName>
        <fullName evidence="8">Glucose-methanol-choline oxidoreductase N-terminal domain-containing protein</fullName>
    </recommendedName>
</protein>
<evidence type="ECO:0000256" key="2">
    <source>
        <dbReference type="ARBA" id="ARBA00010790"/>
    </source>
</evidence>
<dbReference type="Pfam" id="PF00732">
    <property type="entry name" value="GMC_oxred_N"/>
    <property type="match status" value="1"/>
</dbReference>
<sequence length="638" mass="69671">MLVVLHRVLLILLLLTPSSFSAIYDRVESLPRVQYDFIIVGGGTAGNVIANRLTENPTWRVLVIESGPSNEGVLEAIVPFFFSAFFAKSQYNWNFTTTPQLALNGRVIDYPRGHILGGTSSINGMFYTRGSSSDFDRFAKETGDPGWSWENLQPYIRKTERWSSPADNHDTTGQFDPSVHGFEGVNSVCLPGFPRASDARTIQTTKELGDEFAYNQDMNSGDPIGVGWIPSTIKDGKRSSSATSYLAPDILERRKNLDILLNTRVTRILRTNDCSTCRPAFRMVEFAQSSNGILFRKLYLIAAFLLSRYALGPRNSITASKEVILSAGAIGTPQIMLNSGIGDASELQSVGVEPLLQLPGVGKNLSDHVAVVNSWFVNSTDTVDEILRNPELTTRYLQQWQLSNTGPLVWNGASQAVFSRLPDNSSIFKSFLDPSSGRNTPHFELFPANLMIGPTPQGNFMTLASIVLTPESRGNVTLKSSDPFDDPLFNPGLLDSDFDKFALREAVKSAVRFLAAPAWKDYVIGPAGALQNKATDEELDQYVLESAMPGMHAVGTASMSAENATHGVVDPDLRVKGASGLRVVDASVMPFVPSAHPQAAIYMIAERASDLIKELWQAPAPVSLGQTPLVGPPFCERE</sequence>
<feature type="chain" id="PRO_5034653842" description="Glucose-methanol-choline oxidoreductase N-terminal domain-containing protein" evidence="7">
    <location>
        <begin position="22"/>
        <end position="638"/>
    </location>
</feature>
<feature type="domain" description="Glucose-methanol-choline oxidoreductase N-terminal" evidence="8">
    <location>
        <begin position="328"/>
        <end position="342"/>
    </location>
</feature>
<dbReference type="SUPFAM" id="SSF54373">
    <property type="entry name" value="FAD-linked reductases, C-terminal domain"/>
    <property type="match status" value="1"/>
</dbReference>
<name>A0A8H5M574_9AGAR</name>
<feature type="binding site" evidence="6">
    <location>
        <position position="265"/>
    </location>
    <ligand>
        <name>FAD</name>
        <dbReference type="ChEBI" id="CHEBI:57692"/>
    </ligand>
</feature>
<dbReference type="Pfam" id="PF05199">
    <property type="entry name" value="GMC_oxred_C"/>
    <property type="match status" value="1"/>
</dbReference>
<evidence type="ECO:0000256" key="3">
    <source>
        <dbReference type="ARBA" id="ARBA00022630"/>
    </source>
</evidence>
<evidence type="ECO:0000256" key="7">
    <source>
        <dbReference type="SAM" id="SignalP"/>
    </source>
</evidence>
<dbReference type="GO" id="GO:0016614">
    <property type="term" value="F:oxidoreductase activity, acting on CH-OH group of donors"/>
    <property type="evidence" value="ECO:0007669"/>
    <property type="project" value="InterPro"/>
</dbReference>
<keyword evidence="4 6" id="KW-0274">FAD</keyword>
<comment type="cofactor">
    <cofactor evidence="1 6">
        <name>FAD</name>
        <dbReference type="ChEBI" id="CHEBI:57692"/>
    </cofactor>
</comment>
<dbReference type="PANTHER" id="PTHR11552">
    <property type="entry name" value="GLUCOSE-METHANOL-CHOLINE GMC OXIDOREDUCTASE"/>
    <property type="match status" value="1"/>
</dbReference>
<evidence type="ECO:0000256" key="4">
    <source>
        <dbReference type="ARBA" id="ARBA00022827"/>
    </source>
</evidence>
<keyword evidence="10" id="KW-1185">Reference proteome</keyword>
<dbReference type="Gene3D" id="3.30.560.10">
    <property type="entry name" value="Glucose Oxidase, domain 3"/>
    <property type="match status" value="1"/>
</dbReference>
<gene>
    <name evidence="9" type="ORF">D9615_005467</name>
</gene>
<dbReference type="PROSITE" id="PS00624">
    <property type="entry name" value="GMC_OXRED_2"/>
    <property type="match status" value="1"/>
</dbReference>
<evidence type="ECO:0000256" key="6">
    <source>
        <dbReference type="PIRSR" id="PIRSR000137-2"/>
    </source>
</evidence>
<comment type="similarity">
    <text evidence="2">Belongs to the GMC oxidoreductase family.</text>
</comment>
<evidence type="ECO:0000313" key="9">
    <source>
        <dbReference type="EMBL" id="KAF5381665.1"/>
    </source>
</evidence>
<organism evidence="9 10">
    <name type="scientific">Tricholomella constricta</name>
    <dbReference type="NCBI Taxonomy" id="117010"/>
    <lineage>
        <taxon>Eukaryota</taxon>
        <taxon>Fungi</taxon>
        <taxon>Dikarya</taxon>
        <taxon>Basidiomycota</taxon>
        <taxon>Agaricomycotina</taxon>
        <taxon>Agaricomycetes</taxon>
        <taxon>Agaricomycetidae</taxon>
        <taxon>Agaricales</taxon>
        <taxon>Tricholomatineae</taxon>
        <taxon>Lyophyllaceae</taxon>
        <taxon>Tricholomella</taxon>
    </lineage>
</organism>
<keyword evidence="7" id="KW-0732">Signal</keyword>
<evidence type="ECO:0000256" key="5">
    <source>
        <dbReference type="PIRSR" id="PIRSR000137-1"/>
    </source>
</evidence>
<dbReference type="PANTHER" id="PTHR11552:SF147">
    <property type="entry name" value="CHOLINE DEHYDROGENASE, MITOCHONDRIAL"/>
    <property type="match status" value="1"/>
</dbReference>